<dbReference type="OrthoDB" id="3872455at2"/>
<proteinExistence type="predicted"/>
<keyword evidence="1" id="KW-0732">Signal</keyword>
<name>A0A6I6F7F1_9ACTN</name>
<dbReference type="Proteomes" id="UP000422572">
    <property type="component" value="Chromosome"/>
</dbReference>
<gene>
    <name evidence="2" type="ORF">EIZ62_12005</name>
</gene>
<evidence type="ECO:0000313" key="2">
    <source>
        <dbReference type="EMBL" id="QGV78891.1"/>
    </source>
</evidence>
<evidence type="ECO:0008006" key="4">
    <source>
        <dbReference type="Google" id="ProtNLM"/>
    </source>
</evidence>
<dbReference type="KEGG" id="sfic:EIZ62_12005"/>
<evidence type="ECO:0000256" key="1">
    <source>
        <dbReference type="SAM" id="SignalP"/>
    </source>
</evidence>
<dbReference type="EMBL" id="CP034279">
    <property type="protein sequence ID" value="QGV78891.1"/>
    <property type="molecule type" value="Genomic_DNA"/>
</dbReference>
<evidence type="ECO:0000313" key="3">
    <source>
        <dbReference type="Proteomes" id="UP000422572"/>
    </source>
</evidence>
<dbReference type="RefSeq" id="WP_156692680.1">
    <property type="nucleotide sequence ID" value="NZ_CP034279.1"/>
</dbReference>
<organism evidence="2 3">
    <name type="scientific">Streptomyces ficellus</name>
    <dbReference type="NCBI Taxonomy" id="1977088"/>
    <lineage>
        <taxon>Bacteria</taxon>
        <taxon>Bacillati</taxon>
        <taxon>Actinomycetota</taxon>
        <taxon>Actinomycetes</taxon>
        <taxon>Kitasatosporales</taxon>
        <taxon>Streptomycetaceae</taxon>
        <taxon>Streptomyces</taxon>
    </lineage>
</organism>
<dbReference type="AlphaFoldDB" id="A0A6I6F7F1"/>
<keyword evidence="3" id="KW-1185">Reference proteome</keyword>
<feature type="chain" id="PRO_5026037169" description="ATP-binding protein" evidence="1">
    <location>
        <begin position="30"/>
        <end position="120"/>
    </location>
</feature>
<sequence length="120" mass="11832">MTRQTLLKAGLTVSALGAALGVTGGAAHAVVQPPQVPQLPQTDPQAALEGTMGAVPHVTGVAKNLKVNPLAQTGVDPLNNGVGTQVSDFRPVDTTMLTGSLTSAPNLPVAGPLLGGVVPG</sequence>
<feature type="signal peptide" evidence="1">
    <location>
        <begin position="1"/>
        <end position="29"/>
    </location>
</feature>
<reference evidence="2 3" key="1">
    <citation type="submission" date="2018-12" db="EMBL/GenBank/DDBJ databases">
        <title>Complete genome sequence of Streptomyces ficellus NRRL8067, the producer of ficellomycin, feldamycin and nojirimycin.</title>
        <authorList>
            <person name="Zhang H."/>
            <person name="Yue R."/>
            <person name="Liu Y."/>
            <person name="Li M."/>
            <person name="Mu H."/>
            <person name="Zhang J."/>
        </authorList>
    </citation>
    <scope>NUCLEOTIDE SEQUENCE [LARGE SCALE GENOMIC DNA]</scope>
    <source>
        <strain evidence="2 3">NRRL 8067</strain>
    </source>
</reference>
<accession>A0A6I6F7F1</accession>
<protein>
    <recommendedName>
        <fullName evidence="4">ATP-binding protein</fullName>
    </recommendedName>
</protein>